<accession>A0A2K1P5G3</accession>
<evidence type="ECO:0000256" key="1">
    <source>
        <dbReference type="ARBA" id="ARBA00023239"/>
    </source>
</evidence>
<name>A0A2K1P5G3_9BACT</name>
<dbReference type="AlphaFoldDB" id="A0A2K1P5G3"/>
<proteinExistence type="predicted"/>
<dbReference type="InterPro" id="IPR017939">
    <property type="entry name" value="G-Glutamylcylcotransferase"/>
</dbReference>
<dbReference type="EMBL" id="AZRL01000003">
    <property type="protein sequence ID" value="PNR98030.1"/>
    <property type="molecule type" value="Genomic_DNA"/>
</dbReference>
<dbReference type="PANTHER" id="PTHR12935">
    <property type="entry name" value="GAMMA-GLUTAMYLCYCLOTRANSFERASE"/>
    <property type="match status" value="1"/>
</dbReference>
<dbReference type="Pfam" id="PF06094">
    <property type="entry name" value="GGACT"/>
    <property type="match status" value="1"/>
</dbReference>
<dbReference type="OrthoDB" id="141582at2"/>
<comment type="caution">
    <text evidence="5">The sequence shown here is derived from an EMBL/GenBank/DDBJ whole genome shotgun (WGS) entry which is preliminary data.</text>
</comment>
<keyword evidence="5" id="KW-0808">Transferase</keyword>
<keyword evidence="1" id="KW-0456">Lyase</keyword>
<feature type="domain" description="Gamma-glutamylcyclotransferase AIG2-like" evidence="4">
    <location>
        <begin position="7"/>
        <end position="107"/>
    </location>
</feature>
<evidence type="ECO:0000313" key="5">
    <source>
        <dbReference type="EMBL" id="PNR98030.1"/>
    </source>
</evidence>
<dbReference type="SUPFAM" id="SSF110857">
    <property type="entry name" value="Gamma-glutamyl cyclotransferase-like"/>
    <property type="match status" value="1"/>
</dbReference>
<evidence type="ECO:0000313" key="6">
    <source>
        <dbReference type="Proteomes" id="UP000236434"/>
    </source>
</evidence>
<dbReference type="Proteomes" id="UP000236434">
    <property type="component" value="Unassembled WGS sequence"/>
</dbReference>
<feature type="active site" description="Proton acceptor" evidence="2">
    <location>
        <position position="78"/>
    </location>
</feature>
<dbReference type="RefSeq" id="WP_009052892.1">
    <property type="nucleotide sequence ID" value="NZ_AZRL01000003.1"/>
</dbReference>
<evidence type="ECO:0000256" key="3">
    <source>
        <dbReference type="PIRSR" id="PIRSR617939-2"/>
    </source>
</evidence>
<dbReference type="InterPro" id="IPR036568">
    <property type="entry name" value="GGCT-like_sf"/>
</dbReference>
<feature type="binding site" evidence="3">
    <location>
        <begin position="6"/>
        <end position="11"/>
    </location>
    <ligand>
        <name>substrate</name>
    </ligand>
</feature>
<organism evidence="5 6">
    <name type="scientific">Petrotoga olearia DSM 13574</name>
    <dbReference type="NCBI Taxonomy" id="1122955"/>
    <lineage>
        <taxon>Bacteria</taxon>
        <taxon>Thermotogati</taxon>
        <taxon>Thermotogota</taxon>
        <taxon>Thermotogae</taxon>
        <taxon>Petrotogales</taxon>
        <taxon>Petrotogaceae</taxon>
        <taxon>Petrotoga</taxon>
    </lineage>
</organism>
<dbReference type="GO" id="GO:0003839">
    <property type="term" value="F:gamma-glutamylcyclotransferase activity"/>
    <property type="evidence" value="ECO:0007669"/>
    <property type="project" value="InterPro"/>
</dbReference>
<dbReference type="GO" id="GO:0016740">
    <property type="term" value="F:transferase activity"/>
    <property type="evidence" value="ECO:0007669"/>
    <property type="project" value="UniProtKB-KW"/>
</dbReference>
<gene>
    <name evidence="5" type="ORF">X929_01310</name>
</gene>
<protein>
    <submittedName>
        <fullName evidence="5">Gamma-glutamyl cyclotransferase</fullName>
    </submittedName>
</protein>
<dbReference type="PANTHER" id="PTHR12935:SF0">
    <property type="entry name" value="GAMMA-GLUTAMYLCYCLOTRANSFERASE"/>
    <property type="match status" value="1"/>
</dbReference>
<reference evidence="5 6" key="1">
    <citation type="submission" date="2013-12" db="EMBL/GenBank/DDBJ databases">
        <title>Comparative genomics of Petrotoga isolates.</title>
        <authorList>
            <person name="Nesbo C.L."/>
            <person name="Charchuk R."/>
            <person name="Chow K."/>
        </authorList>
    </citation>
    <scope>NUCLEOTIDE SEQUENCE [LARGE SCALE GENOMIC DNA]</scope>
    <source>
        <strain evidence="5 6">DSM 13574</strain>
    </source>
</reference>
<sequence>MSNKLYLAYGSNLNLEQMANRCPTAKVVGASIIKGYRLLFRGSHAGAVATIEPFKGESVPVLVWDITPADEAALDRYEGWPFLYRKETIKVRLNGKTVQAMVYIMNEGRPLGQPSCYYYSTILDGYKSAGFDVEILRKAVADSFEEDNECTKP</sequence>
<feature type="binding site" evidence="3">
    <location>
        <position position="118"/>
    </location>
    <ligand>
        <name>substrate</name>
    </ligand>
</feature>
<evidence type="ECO:0000256" key="2">
    <source>
        <dbReference type="PIRSR" id="PIRSR617939-1"/>
    </source>
</evidence>
<dbReference type="CDD" id="cd06661">
    <property type="entry name" value="GGCT_like"/>
    <property type="match status" value="1"/>
</dbReference>
<dbReference type="Gene3D" id="3.10.490.10">
    <property type="entry name" value="Gamma-glutamyl cyclotransferase-like"/>
    <property type="match status" value="1"/>
</dbReference>
<dbReference type="InterPro" id="IPR013024">
    <property type="entry name" value="GGCT-like"/>
</dbReference>
<evidence type="ECO:0000259" key="4">
    <source>
        <dbReference type="Pfam" id="PF06094"/>
    </source>
</evidence>
<dbReference type="InterPro" id="IPR009288">
    <property type="entry name" value="AIG2-like_dom"/>
</dbReference>